<gene>
    <name evidence="2" type="ORF">SPRG_10529</name>
</gene>
<dbReference type="InterPro" id="IPR012677">
    <property type="entry name" value="Nucleotide-bd_a/b_plait_sf"/>
</dbReference>
<dbReference type="SUPFAM" id="SSF54928">
    <property type="entry name" value="RNA-binding domain, RBD"/>
    <property type="match status" value="1"/>
</dbReference>
<accession>A0A067CAC5</accession>
<dbReference type="GeneID" id="24132636"/>
<dbReference type="InterPro" id="IPR035979">
    <property type="entry name" value="RBD_domain_sf"/>
</dbReference>
<dbReference type="CDD" id="cd00590">
    <property type="entry name" value="RRM_SF"/>
    <property type="match status" value="1"/>
</dbReference>
<dbReference type="Proteomes" id="UP000030745">
    <property type="component" value="Unassembled WGS sequence"/>
</dbReference>
<dbReference type="VEuPathDB" id="FungiDB:SPRG_10529"/>
<evidence type="ECO:0008006" key="4">
    <source>
        <dbReference type="Google" id="ProtNLM"/>
    </source>
</evidence>
<dbReference type="Gene3D" id="3.30.70.330">
    <property type="match status" value="1"/>
</dbReference>
<evidence type="ECO:0000313" key="2">
    <source>
        <dbReference type="EMBL" id="KDO23752.1"/>
    </source>
</evidence>
<feature type="compositionally biased region" description="Low complexity" evidence="1">
    <location>
        <begin position="207"/>
        <end position="224"/>
    </location>
</feature>
<feature type="region of interest" description="Disordered" evidence="1">
    <location>
        <begin position="207"/>
        <end position="249"/>
    </location>
</feature>
<dbReference type="AlphaFoldDB" id="A0A067CAC5"/>
<dbReference type="RefSeq" id="XP_012205568.1">
    <property type="nucleotide sequence ID" value="XM_012350178.1"/>
</dbReference>
<name>A0A067CAC5_SAPPC</name>
<dbReference type="EMBL" id="KK583250">
    <property type="protein sequence ID" value="KDO23752.1"/>
    <property type="molecule type" value="Genomic_DNA"/>
</dbReference>
<dbReference type="KEGG" id="spar:SPRG_10529"/>
<protein>
    <recommendedName>
        <fullName evidence="4">RRM domain-containing protein</fullName>
    </recommendedName>
</protein>
<dbReference type="STRING" id="695850.A0A067CAC5"/>
<organism evidence="2 3">
    <name type="scientific">Saprolegnia parasitica (strain CBS 223.65)</name>
    <dbReference type="NCBI Taxonomy" id="695850"/>
    <lineage>
        <taxon>Eukaryota</taxon>
        <taxon>Sar</taxon>
        <taxon>Stramenopiles</taxon>
        <taxon>Oomycota</taxon>
        <taxon>Saprolegniomycetes</taxon>
        <taxon>Saprolegniales</taxon>
        <taxon>Saprolegniaceae</taxon>
        <taxon>Saprolegnia</taxon>
    </lineage>
</organism>
<sequence>MAEVPRFDGPVLVDRAGFSAWQAEFMTSATALGYATYYMEATFDDPAAFAAAIAQLEARDSVVEPVDADAAQRYAQFKALHVFYQEQLHARARVYLASAVDPSLQRTMATLTSCYDAYQHLLQRFSPSSAAAILASLAAAAGDEPATVVRLVDELLPALRLAIVGDKDLCGLSVIDYDTHVWKELRAALMAQCFVDAPRCQAALAGESPAPASSAPSSTGTEASRALGAAHEPGSDKAPSDAEPGPKRPRLHDILSAAVSSDDEDGDDEALPRDEPPLARTVYLTQLNHNVTEAVLQELCESFGLETDPATHFPVIDVYLNYRTRRPRGDGILRFTTAQGAVDAVDALHNKQARPHLPVLHARLLDAATSALLTAQMYMPRTLWTCATCRREISCWRSACDECKQPRIRPTARSELFPTDWLCPLYNSSTRLHLTMRV</sequence>
<dbReference type="OrthoDB" id="76445at2759"/>
<dbReference type="GO" id="GO:0003676">
    <property type="term" value="F:nucleic acid binding"/>
    <property type="evidence" value="ECO:0007669"/>
    <property type="project" value="InterPro"/>
</dbReference>
<keyword evidence="3" id="KW-1185">Reference proteome</keyword>
<feature type="compositionally biased region" description="Basic and acidic residues" evidence="1">
    <location>
        <begin position="233"/>
        <end position="246"/>
    </location>
</feature>
<evidence type="ECO:0000313" key="3">
    <source>
        <dbReference type="Proteomes" id="UP000030745"/>
    </source>
</evidence>
<dbReference type="OMA" id="SACDECK"/>
<reference evidence="2 3" key="1">
    <citation type="journal article" date="2013" name="PLoS Genet.">
        <title>Distinctive expansion of potential virulence genes in the genome of the oomycete fish pathogen Saprolegnia parasitica.</title>
        <authorList>
            <person name="Jiang R.H."/>
            <person name="de Bruijn I."/>
            <person name="Haas B.J."/>
            <person name="Belmonte R."/>
            <person name="Lobach L."/>
            <person name="Christie J."/>
            <person name="van den Ackerveken G."/>
            <person name="Bottin A."/>
            <person name="Bulone V."/>
            <person name="Diaz-Moreno S.M."/>
            <person name="Dumas B."/>
            <person name="Fan L."/>
            <person name="Gaulin E."/>
            <person name="Govers F."/>
            <person name="Grenville-Briggs L.J."/>
            <person name="Horner N.R."/>
            <person name="Levin J.Z."/>
            <person name="Mammella M."/>
            <person name="Meijer H.J."/>
            <person name="Morris P."/>
            <person name="Nusbaum C."/>
            <person name="Oome S."/>
            <person name="Phillips A.J."/>
            <person name="van Rooyen D."/>
            <person name="Rzeszutek E."/>
            <person name="Saraiva M."/>
            <person name="Secombes C.J."/>
            <person name="Seidl M.F."/>
            <person name="Snel B."/>
            <person name="Stassen J.H."/>
            <person name="Sykes S."/>
            <person name="Tripathy S."/>
            <person name="van den Berg H."/>
            <person name="Vega-Arreguin J.C."/>
            <person name="Wawra S."/>
            <person name="Young S.K."/>
            <person name="Zeng Q."/>
            <person name="Dieguez-Uribeondo J."/>
            <person name="Russ C."/>
            <person name="Tyler B.M."/>
            <person name="van West P."/>
        </authorList>
    </citation>
    <scope>NUCLEOTIDE SEQUENCE [LARGE SCALE GENOMIC DNA]</scope>
    <source>
        <strain evidence="2 3">CBS 223.65</strain>
    </source>
</reference>
<proteinExistence type="predicted"/>
<evidence type="ECO:0000256" key="1">
    <source>
        <dbReference type="SAM" id="MobiDB-lite"/>
    </source>
</evidence>